<name>Q31HK5_HYDCU</name>
<reference evidence="4" key="1">
    <citation type="submission" date="2006-07" db="EMBL/GenBank/DDBJ databases">
        <title>Complete sequence of Thiomicrospira crunogena XCL-2.</title>
        <authorList>
            <consortium name="US DOE Joint Genome Institute"/>
            <person name="Copeland A."/>
            <person name="Lucas S."/>
            <person name="Lapidus A."/>
            <person name="Barry K."/>
            <person name="Detter J.C."/>
            <person name="Glavina del Rio T."/>
            <person name="Hammon N."/>
            <person name="Israni S."/>
            <person name="Dalin E."/>
            <person name="Tice H."/>
            <person name="Pitluck S."/>
            <person name="Chain P."/>
            <person name="Malfatti S."/>
            <person name="Shin M."/>
            <person name="Vergez L."/>
            <person name="Schmutz J."/>
            <person name="Larimer F."/>
            <person name="Land M."/>
            <person name="Hauser L."/>
            <person name="Kyrpides N."/>
            <person name="Lykidis A."/>
            <person name="Scott K.M."/>
            <person name="Sievert S."/>
            <person name="Kerfeld C."/>
            <person name="Freyermuth S."/>
            <person name="Dobrinski K."/>
            <person name="Boller A."/>
            <person name="Fitzpatrick K."/>
            <person name="Thoma P."/>
            <person name="Moore J."/>
            <person name="Richardson P."/>
        </authorList>
    </citation>
    <scope>NUCLEOTIDE SEQUENCE</scope>
    <source>
        <strain evidence="4">XCL-2</strain>
    </source>
</reference>
<organism evidence="4">
    <name type="scientific">Hydrogenovibrio crunogenus (strain DSM 25203 / XCL-2)</name>
    <name type="common">Thiomicrospira crunogena</name>
    <dbReference type="NCBI Taxonomy" id="317025"/>
    <lineage>
        <taxon>Bacteria</taxon>
        <taxon>Pseudomonadati</taxon>
        <taxon>Pseudomonadota</taxon>
        <taxon>Gammaproteobacteria</taxon>
        <taxon>Thiotrichales</taxon>
        <taxon>Piscirickettsiaceae</taxon>
        <taxon>Hydrogenovibrio</taxon>
    </lineage>
</organism>
<proteinExistence type="predicted"/>
<evidence type="ECO:0000256" key="2">
    <source>
        <dbReference type="ARBA" id="ARBA00022801"/>
    </source>
</evidence>
<dbReference type="Pfam" id="PF08282">
    <property type="entry name" value="Hydrolase_3"/>
    <property type="match status" value="1"/>
</dbReference>
<dbReference type="eggNOG" id="COG3769">
    <property type="taxonomic scope" value="Bacteria"/>
</dbReference>
<dbReference type="InterPro" id="IPR036412">
    <property type="entry name" value="HAD-like_sf"/>
</dbReference>
<dbReference type="SUPFAM" id="SSF56784">
    <property type="entry name" value="HAD-like"/>
    <property type="match status" value="1"/>
</dbReference>
<dbReference type="PANTHER" id="PTHR10000:SF8">
    <property type="entry name" value="HAD SUPERFAMILY HYDROLASE-LIKE, TYPE 3"/>
    <property type="match status" value="1"/>
</dbReference>
<dbReference type="EC" id="3.1.3.70" evidence="4"/>
<evidence type="ECO:0000256" key="3">
    <source>
        <dbReference type="ARBA" id="ARBA00022842"/>
    </source>
</evidence>
<dbReference type="STRING" id="317025.Tcr_0772"/>
<keyword evidence="2 4" id="KW-0378">Hydrolase</keyword>
<evidence type="ECO:0000313" key="4">
    <source>
        <dbReference type="EMBL" id="ABB41368.1"/>
    </source>
</evidence>
<protein>
    <submittedName>
        <fullName evidence="4">Mannosyl-3-phosphoglycerate phosphatase family</fullName>
        <ecNumber evidence="4">3.1.3.70</ecNumber>
    </submittedName>
</protein>
<dbReference type="NCBIfam" id="TIGR01486">
    <property type="entry name" value="HAD-SF-IIB-MPGP"/>
    <property type="match status" value="1"/>
</dbReference>
<gene>
    <name evidence="4" type="ordered locus">Tcr_0772</name>
</gene>
<dbReference type="EMBL" id="CP000109">
    <property type="protein sequence ID" value="ABB41368.1"/>
    <property type="molecule type" value="Genomic_DNA"/>
</dbReference>
<dbReference type="OrthoDB" id="455474at2"/>
<dbReference type="SFLD" id="SFLDS00003">
    <property type="entry name" value="Haloacid_Dehalogenase"/>
    <property type="match status" value="1"/>
</dbReference>
<dbReference type="GO" id="GO:0005829">
    <property type="term" value="C:cytosol"/>
    <property type="evidence" value="ECO:0007669"/>
    <property type="project" value="TreeGrafter"/>
</dbReference>
<dbReference type="InterPro" id="IPR006381">
    <property type="entry name" value="HAD-SF-IIB-MPGP"/>
</dbReference>
<dbReference type="HOGENOM" id="CLU_063016_0_0_6"/>
<keyword evidence="1" id="KW-0479">Metal-binding</keyword>
<accession>Q31HK5</accession>
<keyword evidence="3" id="KW-0460">Magnesium</keyword>
<dbReference type="Gene3D" id="3.40.50.1000">
    <property type="entry name" value="HAD superfamily/HAD-like"/>
    <property type="match status" value="1"/>
</dbReference>
<dbReference type="InterPro" id="IPR006379">
    <property type="entry name" value="HAD-SF_hydro_IIB"/>
</dbReference>
<sequence>MSKMIIFTDLDGTLLNHKSYDYKAVLPLLDRLKKLDIPVVLNSSKTLSELDEWKSKLKLSTPVIAENGGVMMVPSLSEKGEEKVLIGRPYSEIRSFIKHLRKRHGWQFEGFGDWTLSEVMNQTGLHSKEALLATEREVTEPILWLDTEENLQAFIAALKEENLTLKKGGRFYHVMGYHDKADAMHFLVNKEYFSDNKDCVIVALGDSDNDIAMLNYADVPIVICNPSGKGLDIQNAIYTDSEAPFGWVEAIEKVLETPFDQFSRKLKGE</sequence>
<dbReference type="GO" id="GO:0051479">
    <property type="term" value="P:mannosylglycerate biosynthetic process"/>
    <property type="evidence" value="ECO:0007669"/>
    <property type="project" value="InterPro"/>
</dbReference>
<dbReference type="KEGG" id="tcx:Tcr_0772"/>
<dbReference type="PANTHER" id="PTHR10000">
    <property type="entry name" value="PHOSPHOSERINE PHOSPHATASE"/>
    <property type="match status" value="1"/>
</dbReference>
<dbReference type="NCBIfam" id="TIGR01484">
    <property type="entry name" value="HAD-SF-IIB"/>
    <property type="match status" value="1"/>
</dbReference>
<dbReference type="InterPro" id="IPR023214">
    <property type="entry name" value="HAD_sf"/>
</dbReference>
<dbReference type="GO" id="GO:0050531">
    <property type="term" value="F:mannosyl-3-phosphoglycerate phosphatase activity"/>
    <property type="evidence" value="ECO:0007669"/>
    <property type="project" value="UniProtKB-EC"/>
</dbReference>
<dbReference type="SFLD" id="SFLDG01142">
    <property type="entry name" value="C2.B.2:_Mannosyl-3-phosphoglyc"/>
    <property type="match status" value="1"/>
</dbReference>
<evidence type="ECO:0000256" key="1">
    <source>
        <dbReference type="ARBA" id="ARBA00022723"/>
    </source>
</evidence>
<dbReference type="SFLD" id="SFLDG01140">
    <property type="entry name" value="C2.B:_Phosphomannomutase_and_P"/>
    <property type="match status" value="1"/>
</dbReference>
<dbReference type="Gene3D" id="3.30.980.20">
    <property type="entry name" value="Putative mannosyl-3-phosphoglycerate phosphatase, domain 2"/>
    <property type="match status" value="1"/>
</dbReference>
<dbReference type="PROSITE" id="PS01228">
    <property type="entry name" value="COF_1"/>
    <property type="match status" value="1"/>
</dbReference>
<dbReference type="AlphaFoldDB" id="Q31HK5"/>
<dbReference type="GO" id="GO:0000287">
    <property type="term" value="F:magnesium ion binding"/>
    <property type="evidence" value="ECO:0007669"/>
    <property type="project" value="UniProtKB-ARBA"/>
</dbReference>